<reference evidence="3" key="1">
    <citation type="journal article" date="2012" name="Nature">
        <title>The oyster genome reveals stress adaptation and complexity of shell formation.</title>
        <authorList>
            <person name="Zhang G."/>
            <person name="Fang X."/>
            <person name="Guo X."/>
            <person name="Li L."/>
            <person name="Luo R."/>
            <person name="Xu F."/>
            <person name="Yang P."/>
            <person name="Zhang L."/>
            <person name="Wang X."/>
            <person name="Qi H."/>
            <person name="Xiong Z."/>
            <person name="Que H."/>
            <person name="Xie Y."/>
            <person name="Holland P.W."/>
            <person name="Paps J."/>
            <person name="Zhu Y."/>
            <person name="Wu F."/>
            <person name="Chen Y."/>
            <person name="Wang J."/>
            <person name="Peng C."/>
            <person name="Meng J."/>
            <person name="Yang L."/>
            <person name="Liu J."/>
            <person name="Wen B."/>
            <person name="Zhang N."/>
            <person name="Huang Z."/>
            <person name="Zhu Q."/>
            <person name="Feng Y."/>
            <person name="Mount A."/>
            <person name="Hedgecock D."/>
            <person name="Xu Z."/>
            <person name="Liu Y."/>
            <person name="Domazet-Loso T."/>
            <person name="Du Y."/>
            <person name="Sun X."/>
            <person name="Zhang S."/>
            <person name="Liu B."/>
            <person name="Cheng P."/>
            <person name="Jiang X."/>
            <person name="Li J."/>
            <person name="Fan D."/>
            <person name="Wang W."/>
            <person name="Fu W."/>
            <person name="Wang T."/>
            <person name="Wang B."/>
            <person name="Zhang J."/>
            <person name="Peng Z."/>
            <person name="Li Y."/>
            <person name="Li N."/>
            <person name="Wang J."/>
            <person name="Chen M."/>
            <person name="He Y."/>
            <person name="Tan F."/>
            <person name="Song X."/>
            <person name="Zheng Q."/>
            <person name="Huang R."/>
            <person name="Yang H."/>
            <person name="Du X."/>
            <person name="Chen L."/>
            <person name="Yang M."/>
            <person name="Gaffney P.M."/>
            <person name="Wang S."/>
            <person name="Luo L."/>
            <person name="She Z."/>
            <person name="Ming Y."/>
            <person name="Huang W."/>
            <person name="Zhang S."/>
            <person name="Huang B."/>
            <person name="Zhang Y."/>
            <person name="Qu T."/>
            <person name="Ni P."/>
            <person name="Miao G."/>
            <person name="Wang J."/>
            <person name="Wang Q."/>
            <person name="Steinberg C.E."/>
            <person name="Wang H."/>
            <person name="Li N."/>
            <person name="Qian L."/>
            <person name="Zhang G."/>
            <person name="Li Y."/>
            <person name="Yang H."/>
            <person name="Liu X."/>
            <person name="Wang J."/>
            <person name="Yin Y."/>
            <person name="Wang J."/>
        </authorList>
    </citation>
    <scope>NUCLEOTIDE SEQUENCE [LARGE SCALE GENOMIC DNA]</scope>
    <source>
        <strain evidence="3">05x7-T-G4-1.051#20</strain>
    </source>
</reference>
<dbReference type="Pfam" id="PF12796">
    <property type="entry name" value="Ank_2"/>
    <property type="match status" value="4"/>
</dbReference>
<dbReference type="PROSITE" id="PS50297">
    <property type="entry name" value="ANK_REP_REGION"/>
    <property type="match status" value="1"/>
</dbReference>
<dbReference type="PANTHER" id="PTHR24198:SF165">
    <property type="entry name" value="ANKYRIN REPEAT-CONTAINING PROTEIN-RELATED"/>
    <property type="match status" value="1"/>
</dbReference>
<evidence type="ECO:0000313" key="3">
    <source>
        <dbReference type="EMBL" id="EKC22103.1"/>
    </source>
</evidence>
<proteinExistence type="predicted"/>
<evidence type="ECO:0000256" key="2">
    <source>
        <dbReference type="ARBA" id="ARBA00023043"/>
    </source>
</evidence>
<dbReference type="PANTHER" id="PTHR24198">
    <property type="entry name" value="ANKYRIN REPEAT AND PROTEIN KINASE DOMAIN-CONTAINING PROTEIN"/>
    <property type="match status" value="1"/>
</dbReference>
<sequence>MKPFKIRLRGFIIYVCSFVIITSSELKFIGPSGKDKYGYAFPVSHTDRCPMNKLEWQAAAASIRCSDTRGYHCIPDKFHESLIEFCYNKTRILVSRGYSNVLEEVESELVLDSIPLLLQLRRHCRNGSFKDFEYLLKTSLEKPVDIRKRILTLHDKDGYNLLHCAAEGGSIDIFKALVSATNQIKVDDTTYDGRTVLHIACKHNNISLCKFLLLEKNYRTLLLNKKSNAGWYAGHYAAVGGSIEILNLLEKNGQYIKKETLAGLNVLDIACLHKHKEFFKVLINRDDLNLSLDKSDAYGWTIAHFAAMVDNDDVFDLLINKKVQLRKTYRQKTVLHVCCEYGNYKICKRILNHFKETVFDEDDEDWNALHYAAKSGNVKVYKEVEKLFKESKRLCKTTCDKKTVLHIACIYNSTDICHYICNEIAYHGIINSKAEFKGWTAAHFVAVKLKEDGAEENLIRILVNGGIDVKAVTTDGYTVLGVACEHQNRKLVNYLLKNHNELLSVQTPNLKNAAKASNDKDIESQINEALENCEGNLFDINIEETIEFVNCRL</sequence>
<dbReference type="EMBL" id="JH816988">
    <property type="protein sequence ID" value="EKC22103.1"/>
    <property type="molecule type" value="Genomic_DNA"/>
</dbReference>
<dbReference type="InterPro" id="IPR002110">
    <property type="entry name" value="Ankyrin_rpt"/>
</dbReference>
<organism evidence="3">
    <name type="scientific">Magallana gigas</name>
    <name type="common">Pacific oyster</name>
    <name type="synonym">Crassostrea gigas</name>
    <dbReference type="NCBI Taxonomy" id="29159"/>
    <lineage>
        <taxon>Eukaryota</taxon>
        <taxon>Metazoa</taxon>
        <taxon>Spiralia</taxon>
        <taxon>Lophotrochozoa</taxon>
        <taxon>Mollusca</taxon>
        <taxon>Bivalvia</taxon>
        <taxon>Autobranchia</taxon>
        <taxon>Pteriomorphia</taxon>
        <taxon>Ostreida</taxon>
        <taxon>Ostreoidea</taxon>
        <taxon>Ostreidae</taxon>
        <taxon>Magallana</taxon>
    </lineage>
</organism>
<gene>
    <name evidence="3" type="ORF">CGI_10002783</name>
</gene>
<protein>
    <submittedName>
        <fullName evidence="3">Uncharacterized protein</fullName>
    </submittedName>
</protein>
<keyword evidence="2" id="KW-0040">ANK repeat</keyword>
<dbReference type="Gene3D" id="1.25.40.20">
    <property type="entry name" value="Ankyrin repeat-containing domain"/>
    <property type="match status" value="2"/>
</dbReference>
<dbReference type="InParanoid" id="K1PKF7"/>
<dbReference type="AlphaFoldDB" id="K1PKF7"/>
<dbReference type="SUPFAM" id="SSF48403">
    <property type="entry name" value="Ankyrin repeat"/>
    <property type="match status" value="1"/>
</dbReference>
<dbReference type="PROSITE" id="PS50088">
    <property type="entry name" value="ANK_REPEAT"/>
    <property type="match status" value="2"/>
</dbReference>
<dbReference type="SMART" id="SM00248">
    <property type="entry name" value="ANK"/>
    <property type="match status" value="10"/>
</dbReference>
<dbReference type="HOGENOM" id="CLU_548900_0_0_1"/>
<evidence type="ECO:0000256" key="1">
    <source>
        <dbReference type="ARBA" id="ARBA00022737"/>
    </source>
</evidence>
<dbReference type="InterPro" id="IPR036770">
    <property type="entry name" value="Ankyrin_rpt-contain_sf"/>
</dbReference>
<accession>K1PKF7</accession>
<keyword evidence="1" id="KW-0677">Repeat</keyword>
<name>K1PKF7_MAGGI</name>